<protein>
    <submittedName>
        <fullName evidence="1">Uncharacterized protein</fullName>
    </submittedName>
</protein>
<reference evidence="1" key="1">
    <citation type="submission" date="2014-11" db="EMBL/GenBank/DDBJ databases">
        <authorList>
            <person name="Amaro Gonzalez C."/>
        </authorList>
    </citation>
    <scope>NUCLEOTIDE SEQUENCE</scope>
</reference>
<evidence type="ECO:0000313" key="1">
    <source>
        <dbReference type="EMBL" id="JAH19575.1"/>
    </source>
</evidence>
<reference evidence="1" key="2">
    <citation type="journal article" date="2015" name="Fish Shellfish Immunol.">
        <title>Early steps in the European eel (Anguilla anguilla)-Vibrio vulnificus interaction in the gills: Role of the RtxA13 toxin.</title>
        <authorList>
            <person name="Callol A."/>
            <person name="Pajuelo D."/>
            <person name="Ebbesson L."/>
            <person name="Teles M."/>
            <person name="MacKenzie S."/>
            <person name="Amaro C."/>
        </authorList>
    </citation>
    <scope>NUCLEOTIDE SEQUENCE</scope>
</reference>
<dbReference type="EMBL" id="GBXM01089002">
    <property type="protein sequence ID" value="JAH19575.1"/>
    <property type="molecule type" value="Transcribed_RNA"/>
</dbReference>
<dbReference type="AlphaFoldDB" id="A0A0E9QTG8"/>
<organism evidence="1">
    <name type="scientific">Anguilla anguilla</name>
    <name type="common">European freshwater eel</name>
    <name type="synonym">Muraena anguilla</name>
    <dbReference type="NCBI Taxonomy" id="7936"/>
    <lineage>
        <taxon>Eukaryota</taxon>
        <taxon>Metazoa</taxon>
        <taxon>Chordata</taxon>
        <taxon>Craniata</taxon>
        <taxon>Vertebrata</taxon>
        <taxon>Euteleostomi</taxon>
        <taxon>Actinopterygii</taxon>
        <taxon>Neopterygii</taxon>
        <taxon>Teleostei</taxon>
        <taxon>Anguilliformes</taxon>
        <taxon>Anguillidae</taxon>
        <taxon>Anguilla</taxon>
    </lineage>
</organism>
<sequence length="52" mass="5830">MLRKSRRASTGIFTLRLSKIAMLRPKGLLLCTGAYSERSPRRTLDSHSAVLL</sequence>
<accession>A0A0E9QTG8</accession>
<proteinExistence type="predicted"/>
<name>A0A0E9QTG8_ANGAN</name>